<dbReference type="GO" id="GO:0031261">
    <property type="term" value="C:DNA replication preinitiation complex"/>
    <property type="evidence" value="ECO:0007669"/>
    <property type="project" value="TreeGrafter"/>
</dbReference>
<proteinExistence type="inferred from homology"/>
<dbReference type="GO" id="GO:1902977">
    <property type="term" value="P:mitotic DNA replication preinitiation complex assembly"/>
    <property type="evidence" value="ECO:0007669"/>
    <property type="project" value="TreeGrafter"/>
</dbReference>
<protein>
    <submittedName>
        <fullName evidence="8">CDC45-like protein</fullName>
    </submittedName>
</protein>
<keyword evidence="4" id="KW-0539">Nucleus</keyword>
<dbReference type="STRING" id="1684307.A0A316U912"/>
<feature type="compositionally biased region" description="Basic residues" evidence="7">
    <location>
        <begin position="243"/>
        <end position="258"/>
    </location>
</feature>
<keyword evidence="9" id="KW-1185">Reference proteome</keyword>
<dbReference type="Proteomes" id="UP000245942">
    <property type="component" value="Unassembled WGS sequence"/>
</dbReference>
<dbReference type="GO" id="GO:0003688">
    <property type="term" value="F:DNA replication origin binding"/>
    <property type="evidence" value="ECO:0007669"/>
    <property type="project" value="TreeGrafter"/>
</dbReference>
<evidence type="ECO:0000256" key="5">
    <source>
        <dbReference type="ARBA" id="ARBA00023306"/>
    </source>
</evidence>
<evidence type="ECO:0000256" key="6">
    <source>
        <dbReference type="SAM" id="Coils"/>
    </source>
</evidence>
<keyword evidence="6" id="KW-0175">Coiled coil</keyword>
<feature type="compositionally biased region" description="Acidic residues" evidence="7">
    <location>
        <begin position="173"/>
        <end position="209"/>
    </location>
</feature>
<dbReference type="GO" id="GO:0003697">
    <property type="term" value="F:single-stranded DNA binding"/>
    <property type="evidence" value="ECO:0007669"/>
    <property type="project" value="TreeGrafter"/>
</dbReference>
<comment type="similarity">
    <text evidence="2">Belongs to the CDC45 family.</text>
</comment>
<feature type="coiled-coil region" evidence="6">
    <location>
        <begin position="685"/>
        <end position="714"/>
    </location>
</feature>
<keyword evidence="3" id="KW-0235">DNA replication</keyword>
<dbReference type="GO" id="GO:0003682">
    <property type="term" value="F:chromatin binding"/>
    <property type="evidence" value="ECO:0007669"/>
    <property type="project" value="TreeGrafter"/>
</dbReference>
<reference evidence="8 9" key="1">
    <citation type="journal article" date="2018" name="Mol. Biol. Evol.">
        <title>Broad Genomic Sampling Reveals a Smut Pathogenic Ancestry of the Fungal Clade Ustilaginomycotina.</title>
        <authorList>
            <person name="Kijpornyongpan T."/>
            <person name="Mondo S.J."/>
            <person name="Barry K."/>
            <person name="Sandor L."/>
            <person name="Lee J."/>
            <person name="Lipzen A."/>
            <person name="Pangilinan J."/>
            <person name="LaButti K."/>
            <person name="Hainaut M."/>
            <person name="Henrissat B."/>
            <person name="Grigoriev I.V."/>
            <person name="Spatafora J.W."/>
            <person name="Aime M.C."/>
        </authorList>
    </citation>
    <scope>NUCLEOTIDE SEQUENCE [LARGE SCALE GENOMIC DNA]</scope>
    <source>
        <strain evidence="8 9">MCA 4718</strain>
    </source>
</reference>
<dbReference type="PANTHER" id="PTHR10507:SF0">
    <property type="entry name" value="CELL DIVISION CONTROL PROTEIN 45 HOMOLOG"/>
    <property type="match status" value="1"/>
</dbReference>
<evidence type="ECO:0000256" key="7">
    <source>
        <dbReference type="SAM" id="MobiDB-lite"/>
    </source>
</evidence>
<evidence type="ECO:0000313" key="8">
    <source>
        <dbReference type="EMBL" id="PWN21747.1"/>
    </source>
</evidence>
<dbReference type="AlphaFoldDB" id="A0A316U912"/>
<dbReference type="Pfam" id="PF02724">
    <property type="entry name" value="CDC45"/>
    <property type="match status" value="1"/>
</dbReference>
<feature type="region of interest" description="Disordered" evidence="7">
    <location>
        <begin position="173"/>
        <end position="260"/>
    </location>
</feature>
<evidence type="ECO:0000256" key="2">
    <source>
        <dbReference type="ARBA" id="ARBA00010727"/>
    </source>
</evidence>
<evidence type="ECO:0000256" key="1">
    <source>
        <dbReference type="ARBA" id="ARBA00004123"/>
    </source>
</evidence>
<dbReference type="PANTHER" id="PTHR10507">
    <property type="entry name" value="CDC45-RELATED PROTEIN"/>
    <property type="match status" value="1"/>
</dbReference>
<name>A0A316U912_9BASI</name>
<sequence length="804" mass="88456">MVLVHLPNPHTSLPSSAKDYSHAYHHILRSARRQSAMGSAAAGAVLILVATDVDAICAARALARLLTEDEIMYRIAPVDGFKRMQRILAEDVAGNEDLHTLVLLNLGSLLSLPSYFGPDALPLTNATHIHLIDSHRPWNLDNLFATNEIMDRIWVWDDGDIVAKMQKEREAYETLEFDVDSDEDDESDSESESEEDEESEHEDESEADSAGEGSSSGLGRKRKQRRGSSVGSQEDEEGEGHAGRSRRRKKARKSPVKRVSREQRDVYRAILTRYYHRGTGLGMSVAGMIFTLAEALGRAENEGLWLAILGLTHQYISNAVPYYLYKQHASSLGSDVLALNPPPPTTNGHTVAAAPTDHLPKPATADDGRIRVVKEELRFTLYRHWSLESAMYHTPYVAGKLGVWREKGLIKIRGLLAKMGFSLIHSRQHYNNMPLDLRNSLISRLDSIAPEYGLTELVFQSFIRSFGYRSNPLSAMDTVEGLNALLTAATGIKIEVQDEALTFSGAAPGNSSIGMDSRGAYGGQGTPVSSELFGAKRLWSIGGGGADSRSGDDKENNAPPRNGATGTEGEGEDAEGEQLGESDAYPSKQQAAWVRNFFATYEALDTKKSGNLSLLNSSLSLARSLHSAILSVGTSLIDKQSIRSMKSFRLAILRDGPHLDLFAAQPSMLTRLGLWLTDALRDIVNEQDRRKIEAKKLRKEKARLKRKNVDDEGDAEDTAEALAARSLPFVLCALNQTTGTYLVVGLVGSNEYGDTERNRFGLAFQDAIKKSGARSRYEGWFDTGIVEIRQEDLGGFVERLHLKS</sequence>
<organism evidence="8 9">
    <name type="scientific">Pseudomicrostroma glucosiphilum</name>
    <dbReference type="NCBI Taxonomy" id="1684307"/>
    <lineage>
        <taxon>Eukaryota</taxon>
        <taxon>Fungi</taxon>
        <taxon>Dikarya</taxon>
        <taxon>Basidiomycota</taxon>
        <taxon>Ustilaginomycotina</taxon>
        <taxon>Exobasidiomycetes</taxon>
        <taxon>Microstromatales</taxon>
        <taxon>Microstromatales incertae sedis</taxon>
        <taxon>Pseudomicrostroma</taxon>
    </lineage>
</organism>
<dbReference type="InterPro" id="IPR003874">
    <property type="entry name" value="CDC45"/>
</dbReference>
<dbReference type="GO" id="GO:0006270">
    <property type="term" value="P:DNA replication initiation"/>
    <property type="evidence" value="ECO:0007669"/>
    <property type="project" value="InterPro"/>
</dbReference>
<comment type="subcellular location">
    <subcellularLocation>
        <location evidence="1">Nucleus</location>
    </subcellularLocation>
</comment>
<accession>A0A316U912</accession>
<keyword evidence="5" id="KW-0131">Cell cycle</keyword>
<feature type="compositionally biased region" description="Acidic residues" evidence="7">
    <location>
        <begin position="569"/>
        <end position="580"/>
    </location>
</feature>
<evidence type="ECO:0000313" key="9">
    <source>
        <dbReference type="Proteomes" id="UP000245942"/>
    </source>
</evidence>
<gene>
    <name evidence="8" type="ORF">BCV69DRAFT_289765</name>
</gene>
<dbReference type="GeneID" id="37015407"/>
<dbReference type="RefSeq" id="XP_025348907.1">
    <property type="nucleotide sequence ID" value="XM_025493673.1"/>
</dbReference>
<feature type="region of interest" description="Disordered" evidence="7">
    <location>
        <begin position="544"/>
        <end position="585"/>
    </location>
</feature>
<evidence type="ECO:0000256" key="3">
    <source>
        <dbReference type="ARBA" id="ARBA00022705"/>
    </source>
</evidence>
<evidence type="ECO:0000256" key="4">
    <source>
        <dbReference type="ARBA" id="ARBA00023242"/>
    </source>
</evidence>
<dbReference type="EMBL" id="KZ819324">
    <property type="protein sequence ID" value="PWN21747.1"/>
    <property type="molecule type" value="Genomic_DNA"/>
</dbReference>
<dbReference type="OrthoDB" id="10258882at2759"/>
<dbReference type="GO" id="GO:0000727">
    <property type="term" value="P:double-strand break repair via break-induced replication"/>
    <property type="evidence" value="ECO:0007669"/>
    <property type="project" value="TreeGrafter"/>
</dbReference>